<accession>A0AA48IIS1</accession>
<evidence type="ECO:0000313" key="2">
    <source>
        <dbReference type="EMBL" id="BEI89853.1"/>
    </source>
</evidence>
<feature type="chain" id="PRO_5041440162" evidence="1">
    <location>
        <begin position="17"/>
        <end position="304"/>
    </location>
</feature>
<sequence>MRPTLVFAVLSCVALAAPLATSPDQSIAVARSEDSLGARDAQPKVISVDERQFSPGGVGNIDLNAVVDRVTKALQQTAGLTGDQVKTLVSVVTGILQGRGLDSSVVGKLLSIPSSVLIKLPQILAPILIPATMGLPGVNQIVYMLLALLQTLGGGLGLLGGLTGGLGGLLGGRGLDARALSGINVDDVIAKVSNALKNTGLGEGSRDIVGSLVRNLLNGSGLGSAALGQLQSLPSQGLSSVIGALNTVIWQVPGLGPILAPLLVLLQLVLLTGSSGLLGSVNNTTGGVLGGKTGPIGGVLGGIL</sequence>
<dbReference type="Proteomes" id="UP001233271">
    <property type="component" value="Chromosome 2"/>
</dbReference>
<dbReference type="RefSeq" id="XP_060455119.1">
    <property type="nucleotide sequence ID" value="XM_060598313.1"/>
</dbReference>
<proteinExistence type="predicted"/>
<dbReference type="GeneID" id="85493724"/>
<evidence type="ECO:0000256" key="1">
    <source>
        <dbReference type="SAM" id="SignalP"/>
    </source>
</evidence>
<evidence type="ECO:0000313" key="3">
    <source>
        <dbReference type="Proteomes" id="UP001233271"/>
    </source>
</evidence>
<keyword evidence="3" id="KW-1185">Reference proteome</keyword>
<keyword evidence="1" id="KW-0732">Signal</keyword>
<dbReference type="EMBL" id="AP028213">
    <property type="protein sequence ID" value="BEI89853.1"/>
    <property type="molecule type" value="Genomic_DNA"/>
</dbReference>
<feature type="signal peptide" evidence="1">
    <location>
        <begin position="1"/>
        <end position="16"/>
    </location>
</feature>
<reference evidence="2" key="1">
    <citation type="journal article" date="2023" name="BMC Genomics">
        <title>Chromosome-level genome assemblies of Cutaneotrichosporon spp. (Trichosporonales, Basidiomycota) reveal imbalanced evolution between nucleotide sequences and chromosome synteny.</title>
        <authorList>
            <person name="Kobayashi Y."/>
            <person name="Kayamori A."/>
            <person name="Aoki K."/>
            <person name="Shiwa Y."/>
            <person name="Matsutani M."/>
            <person name="Fujita N."/>
            <person name="Sugita T."/>
            <person name="Iwasaki W."/>
            <person name="Tanaka N."/>
            <person name="Takashima M."/>
        </authorList>
    </citation>
    <scope>NUCLEOTIDE SEQUENCE</scope>
    <source>
        <strain evidence="2">HIS019</strain>
    </source>
</reference>
<dbReference type="KEGG" id="ccac:CcaHIS019_0212150"/>
<protein>
    <submittedName>
        <fullName evidence="2">Uncharacterized protein</fullName>
    </submittedName>
</protein>
<organism evidence="2 3">
    <name type="scientific">Cutaneotrichosporon cavernicola</name>
    <dbReference type="NCBI Taxonomy" id="279322"/>
    <lineage>
        <taxon>Eukaryota</taxon>
        <taxon>Fungi</taxon>
        <taxon>Dikarya</taxon>
        <taxon>Basidiomycota</taxon>
        <taxon>Agaricomycotina</taxon>
        <taxon>Tremellomycetes</taxon>
        <taxon>Trichosporonales</taxon>
        <taxon>Trichosporonaceae</taxon>
        <taxon>Cutaneotrichosporon</taxon>
    </lineage>
</organism>
<gene>
    <name evidence="2" type="ORF">CcaverHIS019_0212150</name>
</gene>
<name>A0AA48IIS1_9TREE</name>
<dbReference type="AlphaFoldDB" id="A0AA48IIS1"/>